<dbReference type="Pfam" id="PF01636">
    <property type="entry name" value="APH"/>
    <property type="match status" value="1"/>
</dbReference>
<comment type="caution">
    <text evidence="2">The sequence shown here is derived from an EMBL/GenBank/DDBJ whole genome shotgun (WGS) entry which is preliminary data.</text>
</comment>
<dbReference type="PANTHER" id="PTHR40086:SF1">
    <property type="entry name" value="CELL CYCLE REGULATOR CCRZ"/>
    <property type="match status" value="1"/>
</dbReference>
<protein>
    <submittedName>
        <fullName evidence="2">Choline/ethanolamine kinase family protein</fullName>
        <ecNumber evidence="2">2.7.-.-</ecNumber>
    </submittedName>
</protein>
<keyword evidence="2" id="KW-0418">Kinase</keyword>
<name>A0ABU0YX95_9PROT</name>
<gene>
    <name evidence="2" type="ORF">Q8A70_28295</name>
</gene>
<accession>A0ABU0YX95</accession>
<evidence type="ECO:0000313" key="3">
    <source>
        <dbReference type="Proteomes" id="UP001230156"/>
    </source>
</evidence>
<organism evidence="2 3">
    <name type="scientific">Dongia sedimenti</name>
    <dbReference type="NCBI Taxonomy" id="3064282"/>
    <lineage>
        <taxon>Bacteria</taxon>
        <taxon>Pseudomonadati</taxon>
        <taxon>Pseudomonadota</taxon>
        <taxon>Alphaproteobacteria</taxon>
        <taxon>Rhodospirillales</taxon>
        <taxon>Dongiaceae</taxon>
        <taxon>Dongia</taxon>
    </lineage>
</organism>
<dbReference type="Gene3D" id="3.90.1200.10">
    <property type="match status" value="1"/>
</dbReference>
<sequence>MTGDPTLQTLLGSVPLLAARDATAWQVRPLAGLTNRNWRLTAGDADFVLRAPGASSQRYLSRSQEFHNAAIAAELGIAPALLYADAATGVTLQPFLADARALTPEDFARPELARKIGSVFARLHRSGRIFEGTMQAFPIIDTYLGLAADDRLRRLRAQAEPIRAALEAHPVALVPSHIDPNPANFLLRGDGTLLLIDWEFSAMCDPAWDLAAIGMGGRISHADFREAYGALPGESRLWLMRAALHLVAGSWTYAEIAGGNAAPGLDAMLERYLGDLERMLGHPALKRHLAVLA</sequence>
<dbReference type="Gene3D" id="3.30.200.20">
    <property type="entry name" value="Phosphorylase Kinase, domain 1"/>
    <property type="match status" value="1"/>
</dbReference>
<reference evidence="3" key="1">
    <citation type="submission" date="2023-08" db="EMBL/GenBank/DDBJ databases">
        <title>Rhodospirillaceae gen. nov., a novel taxon isolated from the Yangtze River Yuezi River estuary sludge.</title>
        <authorList>
            <person name="Ruan L."/>
        </authorList>
    </citation>
    <scope>NUCLEOTIDE SEQUENCE [LARGE SCALE GENOMIC DNA]</scope>
    <source>
        <strain evidence="3">R-7</strain>
    </source>
</reference>
<dbReference type="EC" id="2.7.-.-" evidence="2"/>
<evidence type="ECO:0000313" key="2">
    <source>
        <dbReference type="EMBL" id="MDQ7251621.1"/>
    </source>
</evidence>
<dbReference type="EMBL" id="JAUYVI010000014">
    <property type="protein sequence ID" value="MDQ7251621.1"/>
    <property type="molecule type" value="Genomic_DNA"/>
</dbReference>
<dbReference type="InterPro" id="IPR011009">
    <property type="entry name" value="Kinase-like_dom_sf"/>
</dbReference>
<dbReference type="Proteomes" id="UP001230156">
    <property type="component" value="Unassembled WGS sequence"/>
</dbReference>
<dbReference type="CDD" id="cd05151">
    <property type="entry name" value="ChoK-like"/>
    <property type="match status" value="1"/>
</dbReference>
<feature type="domain" description="Aminoglycoside phosphotransferase" evidence="1">
    <location>
        <begin position="28"/>
        <end position="233"/>
    </location>
</feature>
<dbReference type="GO" id="GO:0016301">
    <property type="term" value="F:kinase activity"/>
    <property type="evidence" value="ECO:0007669"/>
    <property type="project" value="UniProtKB-KW"/>
</dbReference>
<dbReference type="InterPro" id="IPR002575">
    <property type="entry name" value="Aminoglycoside_PTrfase"/>
</dbReference>
<proteinExistence type="predicted"/>
<evidence type="ECO:0000259" key="1">
    <source>
        <dbReference type="Pfam" id="PF01636"/>
    </source>
</evidence>
<dbReference type="InterPro" id="IPR052077">
    <property type="entry name" value="CcrZ_PhaseVar_Mediator"/>
</dbReference>
<dbReference type="SUPFAM" id="SSF56112">
    <property type="entry name" value="Protein kinase-like (PK-like)"/>
    <property type="match status" value="1"/>
</dbReference>
<keyword evidence="3" id="KW-1185">Reference proteome</keyword>
<keyword evidence="2" id="KW-0808">Transferase</keyword>
<dbReference type="PANTHER" id="PTHR40086">
    <property type="entry name" value="PHOSPHOTRANSFERASE YTMP-RELATED"/>
    <property type="match status" value="1"/>
</dbReference>
<dbReference type="RefSeq" id="WP_379962157.1">
    <property type="nucleotide sequence ID" value="NZ_JAUYVI010000014.1"/>
</dbReference>